<dbReference type="InterPro" id="IPR036291">
    <property type="entry name" value="NAD(P)-bd_dom_sf"/>
</dbReference>
<gene>
    <name evidence="2" type="ORF">HGB48_10650</name>
</gene>
<dbReference type="InterPro" id="IPR051207">
    <property type="entry name" value="ComplexI_NDUFA9_subunit"/>
</dbReference>
<dbReference type="EMBL" id="JAAXPI010000010">
    <property type="protein sequence ID" value="NKZ04209.1"/>
    <property type="molecule type" value="Genomic_DNA"/>
</dbReference>
<comment type="caution">
    <text evidence="2">The sequence shown here is derived from an EMBL/GenBank/DDBJ whole genome shotgun (WGS) entry which is preliminary data.</text>
</comment>
<sequence>MILVTGASGTLGRPVARLLAEAGADVHGLSRRERAPEPGLTWHKGDLWAGEGVDAAVEGAETIVHCASDPFHAKRDLPAARRLIEAARGQGAPHLVYISIVGVDKIPYGYYRTKYAVERLIEDSGLPYTILRTTQFHTLPDMVFNVLSKIPGVVAVPKGLRDQPIDVTEVAARLAELALAAGPARRVDDMGGPEVLTAEEMLRDYLAARGLRRPVRVPLPLPGKAGRGFRAGHHLTPDHAVGTRTWRRFLEEAHGQG</sequence>
<name>A0A846YUW9_9ACTN</name>
<dbReference type="Proteomes" id="UP000579250">
    <property type="component" value="Unassembled WGS sequence"/>
</dbReference>
<dbReference type="RefSeq" id="WP_067639276.1">
    <property type="nucleotide sequence ID" value="NZ_JAAXPI010000010.1"/>
</dbReference>
<accession>A0A846YUW9</accession>
<dbReference type="AlphaFoldDB" id="A0A846YUW9"/>
<feature type="domain" description="NAD(P)-binding" evidence="1">
    <location>
        <begin position="6"/>
        <end position="139"/>
    </location>
</feature>
<reference evidence="2 3" key="1">
    <citation type="submission" date="2020-04" db="EMBL/GenBank/DDBJ databases">
        <title>MicrobeNet Type strains.</title>
        <authorList>
            <person name="Nicholson A.C."/>
        </authorList>
    </citation>
    <scope>NUCLEOTIDE SEQUENCE [LARGE SCALE GENOMIC DNA]</scope>
    <source>
        <strain evidence="2 3">ATCC BAA-277</strain>
    </source>
</reference>
<dbReference type="SUPFAM" id="SSF51735">
    <property type="entry name" value="NAD(P)-binding Rossmann-fold domains"/>
    <property type="match status" value="1"/>
</dbReference>
<evidence type="ECO:0000259" key="1">
    <source>
        <dbReference type="Pfam" id="PF13460"/>
    </source>
</evidence>
<dbReference type="PANTHER" id="PTHR12126:SF11">
    <property type="entry name" value="NADH DEHYDROGENASE [UBIQUINONE] 1 ALPHA SUBCOMPLEX SUBUNIT 9, MITOCHONDRIAL"/>
    <property type="match status" value="1"/>
</dbReference>
<protein>
    <submittedName>
        <fullName evidence="2">NAD(P)H-binding protein</fullName>
    </submittedName>
</protein>
<keyword evidence="3" id="KW-1185">Reference proteome</keyword>
<dbReference type="Gene3D" id="3.40.50.720">
    <property type="entry name" value="NAD(P)-binding Rossmann-like Domain"/>
    <property type="match status" value="1"/>
</dbReference>
<dbReference type="PANTHER" id="PTHR12126">
    <property type="entry name" value="NADH-UBIQUINONE OXIDOREDUCTASE 39 KDA SUBUNIT-RELATED"/>
    <property type="match status" value="1"/>
</dbReference>
<evidence type="ECO:0000313" key="3">
    <source>
        <dbReference type="Proteomes" id="UP000579250"/>
    </source>
</evidence>
<evidence type="ECO:0000313" key="2">
    <source>
        <dbReference type="EMBL" id="NKZ04209.1"/>
    </source>
</evidence>
<dbReference type="Pfam" id="PF13460">
    <property type="entry name" value="NAD_binding_10"/>
    <property type="match status" value="1"/>
</dbReference>
<dbReference type="GO" id="GO:0044877">
    <property type="term" value="F:protein-containing complex binding"/>
    <property type="evidence" value="ECO:0007669"/>
    <property type="project" value="TreeGrafter"/>
</dbReference>
<organism evidence="2 3">
    <name type="scientific">Actinomadura latina</name>
    <dbReference type="NCBI Taxonomy" id="163603"/>
    <lineage>
        <taxon>Bacteria</taxon>
        <taxon>Bacillati</taxon>
        <taxon>Actinomycetota</taxon>
        <taxon>Actinomycetes</taxon>
        <taxon>Streptosporangiales</taxon>
        <taxon>Thermomonosporaceae</taxon>
        <taxon>Actinomadura</taxon>
    </lineage>
</organism>
<dbReference type="InterPro" id="IPR016040">
    <property type="entry name" value="NAD(P)-bd_dom"/>
</dbReference>
<proteinExistence type="predicted"/>